<dbReference type="Pfam" id="PF10531">
    <property type="entry name" value="SLBB"/>
    <property type="match status" value="1"/>
</dbReference>
<dbReference type="SMART" id="SM00278">
    <property type="entry name" value="HhH1"/>
    <property type="match status" value="2"/>
</dbReference>
<dbReference type="Proteomes" id="UP000029628">
    <property type="component" value="Unassembled WGS sequence"/>
</dbReference>
<dbReference type="Gene3D" id="1.10.150.310">
    <property type="entry name" value="Tex RuvX-like domain-like"/>
    <property type="match status" value="1"/>
</dbReference>
<dbReference type="InterPro" id="IPR051675">
    <property type="entry name" value="Endo/Exo/Phosphatase_dom_1"/>
</dbReference>
<dbReference type="PANTHER" id="PTHR21180:SF32">
    <property type="entry name" value="ENDONUCLEASE_EXONUCLEASE_PHOSPHATASE FAMILY DOMAIN-CONTAINING PROTEIN 1"/>
    <property type="match status" value="1"/>
</dbReference>
<feature type="domain" description="Helix-hairpin-helix DNA-binding motif class 1" evidence="2">
    <location>
        <begin position="162"/>
        <end position="181"/>
    </location>
</feature>
<dbReference type="InterPro" id="IPR003583">
    <property type="entry name" value="Hlx-hairpin-Hlx_DNA-bd_motif"/>
</dbReference>
<dbReference type="InterPro" id="IPR004509">
    <property type="entry name" value="Competence_ComEA_HhH"/>
</dbReference>
<evidence type="ECO:0000313" key="3">
    <source>
        <dbReference type="EMBL" id="KGF48380.1"/>
    </source>
</evidence>
<dbReference type="eggNOG" id="COG1555">
    <property type="taxonomic scope" value="Bacteria"/>
</dbReference>
<dbReference type="Gene3D" id="3.10.560.10">
    <property type="entry name" value="Outer membrane lipoprotein wza domain like"/>
    <property type="match status" value="1"/>
</dbReference>
<dbReference type="GO" id="GO:0015627">
    <property type="term" value="C:type II protein secretion system complex"/>
    <property type="evidence" value="ECO:0007669"/>
    <property type="project" value="TreeGrafter"/>
</dbReference>
<dbReference type="GO" id="GO:0003677">
    <property type="term" value="F:DNA binding"/>
    <property type="evidence" value="ECO:0007669"/>
    <property type="project" value="InterPro"/>
</dbReference>
<reference evidence="3 4" key="1">
    <citation type="submission" date="2014-07" db="EMBL/GenBank/DDBJ databases">
        <authorList>
            <person name="McCorrison J."/>
            <person name="Sanka R."/>
            <person name="Torralba M."/>
            <person name="Gillis M."/>
            <person name="Haft D.H."/>
            <person name="Methe B."/>
            <person name="Sutton G."/>
            <person name="Nelson K.E."/>
        </authorList>
    </citation>
    <scope>NUCLEOTIDE SEQUENCE [LARGE SCALE GENOMIC DNA]</scope>
    <source>
        <strain evidence="3 4">DNF00314</strain>
    </source>
</reference>
<evidence type="ECO:0000313" key="4">
    <source>
        <dbReference type="Proteomes" id="UP000029628"/>
    </source>
</evidence>
<evidence type="ECO:0000256" key="1">
    <source>
        <dbReference type="SAM" id="Phobius"/>
    </source>
</evidence>
<dbReference type="InterPro" id="IPR019554">
    <property type="entry name" value="Soluble_ligand-bd"/>
</dbReference>
<proteinExistence type="predicted"/>
<evidence type="ECO:0000259" key="2">
    <source>
        <dbReference type="SMART" id="SM00278"/>
    </source>
</evidence>
<gene>
    <name evidence="3" type="ORF">HMPREF0872_00145</name>
</gene>
<dbReference type="AlphaFoldDB" id="A0A096ANN2"/>
<dbReference type="EMBL" id="JRNT01000004">
    <property type="protein sequence ID" value="KGF48380.1"/>
    <property type="molecule type" value="Genomic_DNA"/>
</dbReference>
<dbReference type="NCBIfam" id="TIGR00426">
    <property type="entry name" value="competence protein ComEA helix-hairpin-helix repeat region"/>
    <property type="match status" value="1"/>
</dbReference>
<feature type="transmembrane region" description="Helical" evidence="1">
    <location>
        <begin position="6"/>
        <end position="23"/>
    </location>
</feature>
<name>A0A096ANN2_9FIRM</name>
<keyword evidence="1" id="KW-0812">Transmembrane</keyword>
<keyword evidence="1" id="KW-1133">Transmembrane helix</keyword>
<dbReference type="Pfam" id="PF12836">
    <property type="entry name" value="HHH_3"/>
    <property type="match status" value="1"/>
</dbReference>
<dbReference type="SUPFAM" id="SSF47781">
    <property type="entry name" value="RuvA domain 2-like"/>
    <property type="match status" value="1"/>
</dbReference>
<comment type="caution">
    <text evidence="3">The sequence shown here is derived from an EMBL/GenBank/DDBJ whole genome shotgun (WGS) entry which is preliminary data.</text>
</comment>
<dbReference type="PANTHER" id="PTHR21180">
    <property type="entry name" value="ENDONUCLEASE/EXONUCLEASE/PHOSPHATASE FAMILY DOMAIN-CONTAINING PROTEIN 1"/>
    <property type="match status" value="1"/>
</dbReference>
<protein>
    <recommendedName>
        <fullName evidence="2">Helix-hairpin-helix DNA-binding motif class 1 domain-containing protein</fullName>
    </recommendedName>
</protein>
<organism evidence="3 4">
    <name type="scientific">Veillonella montpellierensis DNF00314</name>
    <dbReference type="NCBI Taxonomy" id="1401067"/>
    <lineage>
        <taxon>Bacteria</taxon>
        <taxon>Bacillati</taxon>
        <taxon>Bacillota</taxon>
        <taxon>Negativicutes</taxon>
        <taxon>Veillonellales</taxon>
        <taxon>Veillonellaceae</taxon>
        <taxon>Veillonella</taxon>
    </lineage>
</organism>
<accession>A0A096ANN2</accession>
<sequence length="184" mass="20251">MIYGSIGIVIIICIIYFLLPIITENEVQINNGENQDSYSSSMNANSSNDGEYHIYITGAIENPGLYNLEKSYTIHEAITLAGGLLPYAGTDSINLAEKVEPGTHIHIPFNFNGNPEALLRKKKININTATIEELKSLPGIGETMAKRIDEYRKEHGSFASVNDITKVKGIGKALLRKIQDKVTV</sequence>
<dbReference type="InterPro" id="IPR010994">
    <property type="entry name" value="RuvA_2-like"/>
</dbReference>
<dbReference type="GO" id="GO:0006281">
    <property type="term" value="P:DNA repair"/>
    <property type="evidence" value="ECO:0007669"/>
    <property type="project" value="InterPro"/>
</dbReference>
<feature type="domain" description="Helix-hairpin-helix DNA-binding motif class 1" evidence="2">
    <location>
        <begin position="132"/>
        <end position="151"/>
    </location>
</feature>
<keyword evidence="4" id="KW-1185">Reference proteome</keyword>
<dbReference type="GO" id="GO:0015628">
    <property type="term" value="P:protein secretion by the type II secretion system"/>
    <property type="evidence" value="ECO:0007669"/>
    <property type="project" value="TreeGrafter"/>
</dbReference>
<keyword evidence="1" id="KW-0472">Membrane</keyword>